<evidence type="ECO:0000313" key="1">
    <source>
        <dbReference type="EMBL" id="QDT24021.1"/>
    </source>
</evidence>
<dbReference type="AlphaFoldDB" id="A0A517PXB2"/>
<evidence type="ECO:0008006" key="3">
    <source>
        <dbReference type="Google" id="ProtNLM"/>
    </source>
</evidence>
<name>A0A517PXB2_9PLAN</name>
<keyword evidence="2" id="KW-1185">Reference proteome</keyword>
<dbReference type="Proteomes" id="UP000320421">
    <property type="component" value="Chromosome"/>
</dbReference>
<dbReference type="OrthoDB" id="8850210at2"/>
<organism evidence="1 2">
    <name type="scientific">Gimesia chilikensis</name>
    <dbReference type="NCBI Taxonomy" id="2605989"/>
    <lineage>
        <taxon>Bacteria</taxon>
        <taxon>Pseudomonadati</taxon>
        <taxon>Planctomycetota</taxon>
        <taxon>Planctomycetia</taxon>
        <taxon>Planctomycetales</taxon>
        <taxon>Planctomycetaceae</taxon>
        <taxon>Gimesia</taxon>
    </lineage>
</organism>
<accession>A0A517PXB2</accession>
<reference evidence="1 2" key="1">
    <citation type="submission" date="2019-02" db="EMBL/GenBank/DDBJ databases">
        <title>Deep-cultivation of Planctomycetes and their phenomic and genomic characterization uncovers novel biology.</title>
        <authorList>
            <person name="Wiegand S."/>
            <person name="Jogler M."/>
            <person name="Boedeker C."/>
            <person name="Pinto D."/>
            <person name="Vollmers J."/>
            <person name="Rivas-Marin E."/>
            <person name="Kohn T."/>
            <person name="Peeters S.H."/>
            <person name="Heuer A."/>
            <person name="Rast P."/>
            <person name="Oberbeckmann S."/>
            <person name="Bunk B."/>
            <person name="Jeske O."/>
            <person name="Meyerdierks A."/>
            <person name="Storesund J.E."/>
            <person name="Kallscheuer N."/>
            <person name="Luecker S."/>
            <person name="Lage O.M."/>
            <person name="Pohl T."/>
            <person name="Merkel B.J."/>
            <person name="Hornburger P."/>
            <person name="Mueller R.-W."/>
            <person name="Bruemmer F."/>
            <person name="Labrenz M."/>
            <person name="Spormann A.M."/>
            <person name="Op den Camp H."/>
            <person name="Overmann J."/>
            <person name="Amann R."/>
            <person name="Jetten M.S.M."/>
            <person name="Mascher T."/>
            <person name="Medema M.H."/>
            <person name="Devos D.P."/>
            <person name="Kaster A.-K."/>
            <person name="Ovreas L."/>
            <person name="Rohde M."/>
            <person name="Galperin M.Y."/>
            <person name="Jogler C."/>
        </authorList>
    </citation>
    <scope>NUCLEOTIDE SEQUENCE [LARGE SCALE GENOMIC DNA]</scope>
    <source>
        <strain evidence="1 2">HG66A1</strain>
    </source>
</reference>
<dbReference type="RefSeq" id="WP_145192298.1">
    <property type="nucleotide sequence ID" value="NZ_CP036266.1"/>
</dbReference>
<protein>
    <recommendedName>
        <fullName evidence="3">DUF3806 domain-containing protein</fullName>
    </recommendedName>
</protein>
<gene>
    <name evidence="1" type="ORF">HG66A1_58470</name>
</gene>
<sequence length="142" mass="15662">MSELAQQVEEKAALTVAQFQDRAGGALDLTPDSLAIIEEMLAEAAEFADQIGPEQIETICELMGSYLLQVGYTEHGGTYCWSDESDQPVLVTGEPRYRVALMTFDKIRGRLSGDAADNIPFFYQGFSDRVRTARDGEDVLFA</sequence>
<dbReference type="EMBL" id="CP036266">
    <property type="protein sequence ID" value="QDT24021.1"/>
    <property type="molecule type" value="Genomic_DNA"/>
</dbReference>
<evidence type="ECO:0000313" key="2">
    <source>
        <dbReference type="Proteomes" id="UP000320421"/>
    </source>
</evidence>
<proteinExistence type="predicted"/>